<protein>
    <submittedName>
        <fullName evidence="1">Uncharacterized protein</fullName>
    </submittedName>
</protein>
<accession>A0ABR2JE44</accession>
<gene>
    <name evidence="1" type="ORF">M9Y10_006413</name>
</gene>
<reference evidence="1 2" key="1">
    <citation type="submission" date="2024-04" db="EMBL/GenBank/DDBJ databases">
        <title>Tritrichomonas musculus Genome.</title>
        <authorList>
            <person name="Alves-Ferreira E."/>
            <person name="Grigg M."/>
            <person name="Lorenzi H."/>
            <person name="Galac M."/>
        </authorList>
    </citation>
    <scope>NUCLEOTIDE SEQUENCE [LARGE SCALE GENOMIC DNA]</scope>
    <source>
        <strain evidence="1 2">EAF2021</strain>
    </source>
</reference>
<sequence length="103" mass="12062">MDVKNLYKVKRNIPYLFKEPESDYKFRITVNSDQTINDVIEKIKEQAKIYFDFEFVPSNELTDDLNNLLLLKSAAYNLLVKGQVCLLREDMKILAGKVKSQQE</sequence>
<evidence type="ECO:0000313" key="2">
    <source>
        <dbReference type="Proteomes" id="UP001470230"/>
    </source>
</evidence>
<name>A0ABR2JE44_9EUKA</name>
<proteinExistence type="predicted"/>
<keyword evidence="2" id="KW-1185">Reference proteome</keyword>
<evidence type="ECO:0000313" key="1">
    <source>
        <dbReference type="EMBL" id="KAK8876222.1"/>
    </source>
</evidence>
<dbReference type="Proteomes" id="UP001470230">
    <property type="component" value="Unassembled WGS sequence"/>
</dbReference>
<organism evidence="1 2">
    <name type="scientific">Tritrichomonas musculus</name>
    <dbReference type="NCBI Taxonomy" id="1915356"/>
    <lineage>
        <taxon>Eukaryota</taxon>
        <taxon>Metamonada</taxon>
        <taxon>Parabasalia</taxon>
        <taxon>Tritrichomonadida</taxon>
        <taxon>Tritrichomonadidae</taxon>
        <taxon>Tritrichomonas</taxon>
    </lineage>
</organism>
<dbReference type="EMBL" id="JAPFFF010000012">
    <property type="protein sequence ID" value="KAK8876222.1"/>
    <property type="molecule type" value="Genomic_DNA"/>
</dbReference>
<comment type="caution">
    <text evidence="1">The sequence shown here is derived from an EMBL/GenBank/DDBJ whole genome shotgun (WGS) entry which is preliminary data.</text>
</comment>